<dbReference type="InterPro" id="IPR005809">
    <property type="entry name" value="Succ_CoA_ligase-like_bsu"/>
</dbReference>
<dbReference type="GO" id="GO:0042709">
    <property type="term" value="C:succinate-CoA ligase complex"/>
    <property type="evidence" value="ECO:0007669"/>
    <property type="project" value="TreeGrafter"/>
</dbReference>
<evidence type="ECO:0000256" key="6">
    <source>
        <dbReference type="PROSITE-ProRule" id="PRU00409"/>
    </source>
</evidence>
<dbReference type="EMBL" id="AHAM01000082">
    <property type="protein sequence ID" value="EHK57127.1"/>
    <property type="molecule type" value="Genomic_DNA"/>
</dbReference>
<dbReference type="AlphaFoldDB" id="H0HQ58"/>
<dbReference type="FunFam" id="3.30.1490.20:FF:000002">
    <property type="entry name" value="Succinate--CoA ligase [ADP-forming] subunit beta"/>
    <property type="match status" value="1"/>
</dbReference>
<dbReference type="PATRIC" id="fig|1107882.3.peg.2252"/>
<dbReference type="InterPro" id="IPR005811">
    <property type="entry name" value="SUCC_ACL_C"/>
</dbReference>
<dbReference type="NCBIfam" id="NF001913">
    <property type="entry name" value="PRK00696.1"/>
    <property type="match status" value="1"/>
</dbReference>
<keyword evidence="4 6" id="KW-0547">Nucleotide-binding</keyword>
<dbReference type="Gene3D" id="3.40.50.261">
    <property type="entry name" value="Succinyl-CoA synthetase domains"/>
    <property type="match status" value="1"/>
</dbReference>
<dbReference type="GO" id="GO:0006099">
    <property type="term" value="P:tricarboxylic acid cycle"/>
    <property type="evidence" value="ECO:0007669"/>
    <property type="project" value="UniProtKB-KW"/>
</dbReference>
<evidence type="ECO:0000256" key="5">
    <source>
        <dbReference type="ARBA" id="ARBA00022842"/>
    </source>
</evidence>
<gene>
    <name evidence="8" type="ORF">MAXJ12_11442</name>
</gene>
<evidence type="ECO:0000256" key="3">
    <source>
        <dbReference type="ARBA" id="ARBA00022723"/>
    </source>
</evidence>
<dbReference type="SUPFAM" id="SSF52210">
    <property type="entry name" value="Succinyl-CoA synthetase domains"/>
    <property type="match status" value="1"/>
</dbReference>
<evidence type="ECO:0000313" key="8">
    <source>
        <dbReference type="EMBL" id="EHK57127.1"/>
    </source>
</evidence>
<dbReference type="PANTHER" id="PTHR11815:SF10">
    <property type="entry name" value="SUCCINATE--COA LIGASE [GDP-FORMING] SUBUNIT BETA, MITOCHONDRIAL"/>
    <property type="match status" value="1"/>
</dbReference>
<dbReference type="Pfam" id="PF08442">
    <property type="entry name" value="ATP-grasp_2"/>
    <property type="match status" value="1"/>
</dbReference>
<dbReference type="PIRSF" id="PIRSF001554">
    <property type="entry name" value="SucCS_beta"/>
    <property type="match status" value="1"/>
</dbReference>
<keyword evidence="1" id="KW-0816">Tricarboxylic acid cycle</keyword>
<evidence type="ECO:0000256" key="2">
    <source>
        <dbReference type="ARBA" id="ARBA00022598"/>
    </source>
</evidence>
<feature type="domain" description="ATP-grasp" evidence="7">
    <location>
        <begin position="22"/>
        <end position="262"/>
    </location>
</feature>
<dbReference type="InterPro" id="IPR011761">
    <property type="entry name" value="ATP-grasp"/>
</dbReference>
<dbReference type="Proteomes" id="UP000003250">
    <property type="component" value="Unassembled WGS sequence"/>
</dbReference>
<dbReference type="GO" id="GO:0006104">
    <property type="term" value="P:succinyl-CoA metabolic process"/>
    <property type="evidence" value="ECO:0007669"/>
    <property type="project" value="TreeGrafter"/>
</dbReference>
<evidence type="ECO:0000256" key="4">
    <source>
        <dbReference type="ARBA" id="ARBA00022741"/>
    </source>
</evidence>
<evidence type="ECO:0000256" key="1">
    <source>
        <dbReference type="ARBA" id="ARBA00022532"/>
    </source>
</evidence>
<dbReference type="GO" id="GO:0004775">
    <property type="term" value="F:succinate-CoA ligase (ADP-forming) activity"/>
    <property type="evidence" value="ECO:0007669"/>
    <property type="project" value="TreeGrafter"/>
</dbReference>
<dbReference type="InterPro" id="IPR013815">
    <property type="entry name" value="ATP_grasp_subdomain_1"/>
</dbReference>
<keyword evidence="3" id="KW-0479">Metal-binding</keyword>
<sequence>MADKPIAAFGEDVMRLHEFQAKTLLTGYGIDVPEGRVALTSENAAAIARDLGSEGFAVKAQIRSGGRGKAGAVRIVRTPEEVATAAGLFLGRTFVTAQTGPDGAKAHSVLVERAVTASRSLYVSFFIDAAKAEAVLLAGAEGSEDIEQQVHTGEMRLERLSLAPDEGIGESEAAALGQRIGISGNLLPEFTSLLQRLARAFSALDATLLEINPLLLTGNGDFVAADAKIVVDDNALFRQPELAALREEQEDNEGERVAQNRQLNYIQMDGDIGLVANGAGLGLATLDMVRAANGRPANFMDIRTTASSLDVAYGFSLVLNNPAVRSILVNVHGGGMQPCDTIADGLGIAMRRTGRTLPTVVRLAGNNAEYARFRFANFGCRVIDRPDMWSAATRAVEEARAAGGKP</sequence>
<keyword evidence="2 8" id="KW-0436">Ligase</keyword>
<dbReference type="Pfam" id="PF00549">
    <property type="entry name" value="Ligase_CoA"/>
    <property type="match status" value="1"/>
</dbReference>
<organism evidence="8 9">
    <name type="scientific">Mesorhizobium alhagi CCNWXJ12-2</name>
    <dbReference type="NCBI Taxonomy" id="1107882"/>
    <lineage>
        <taxon>Bacteria</taxon>
        <taxon>Pseudomonadati</taxon>
        <taxon>Pseudomonadota</taxon>
        <taxon>Alphaproteobacteria</taxon>
        <taxon>Hyphomicrobiales</taxon>
        <taxon>Phyllobacteriaceae</taxon>
        <taxon>Allomesorhizobium</taxon>
    </lineage>
</organism>
<protein>
    <submittedName>
        <fullName evidence="8">Succinyl-CoA ligase [ADP-forming] subunit beta</fullName>
    </submittedName>
</protein>
<accession>H0HQ58</accession>
<dbReference type="PROSITE" id="PS50975">
    <property type="entry name" value="ATP_GRASP"/>
    <property type="match status" value="1"/>
</dbReference>
<dbReference type="GO" id="GO:0005829">
    <property type="term" value="C:cytosol"/>
    <property type="evidence" value="ECO:0007669"/>
    <property type="project" value="TreeGrafter"/>
</dbReference>
<dbReference type="SUPFAM" id="SSF56059">
    <property type="entry name" value="Glutathione synthetase ATP-binding domain-like"/>
    <property type="match status" value="1"/>
</dbReference>
<keyword evidence="6" id="KW-0067">ATP-binding</keyword>
<dbReference type="GO" id="GO:0005524">
    <property type="term" value="F:ATP binding"/>
    <property type="evidence" value="ECO:0007669"/>
    <property type="project" value="UniProtKB-UniRule"/>
</dbReference>
<reference evidence="8 9" key="1">
    <citation type="journal article" date="2012" name="J. Bacteriol.">
        <title>Draft Genome Sequence of Mesorhizobium alhagi CCNWXJ12-2T, a Novel Salt-Resistant Species Isolated from the Desert of Northwestern China.</title>
        <authorList>
            <person name="Zhou M."/>
            <person name="Chen W."/>
            <person name="Chen H."/>
            <person name="Wei G."/>
        </authorList>
    </citation>
    <scope>NUCLEOTIDE SEQUENCE [LARGE SCALE GENOMIC DNA]</scope>
    <source>
        <strain evidence="8 9">CCNWXJ12-2</strain>
    </source>
</reference>
<evidence type="ECO:0000259" key="7">
    <source>
        <dbReference type="PROSITE" id="PS50975"/>
    </source>
</evidence>
<dbReference type="InterPro" id="IPR013650">
    <property type="entry name" value="ATP-grasp_succ-CoA_synth-type"/>
</dbReference>
<dbReference type="InterPro" id="IPR016102">
    <property type="entry name" value="Succinyl-CoA_synth-like"/>
</dbReference>
<dbReference type="PANTHER" id="PTHR11815">
    <property type="entry name" value="SUCCINYL-COA SYNTHETASE BETA CHAIN"/>
    <property type="match status" value="1"/>
</dbReference>
<keyword evidence="9" id="KW-1185">Reference proteome</keyword>
<dbReference type="Gene3D" id="3.30.470.20">
    <property type="entry name" value="ATP-grasp fold, B domain"/>
    <property type="match status" value="1"/>
</dbReference>
<dbReference type="Gene3D" id="3.30.1490.20">
    <property type="entry name" value="ATP-grasp fold, A domain"/>
    <property type="match status" value="1"/>
</dbReference>
<evidence type="ECO:0000313" key="9">
    <source>
        <dbReference type="Proteomes" id="UP000003250"/>
    </source>
</evidence>
<proteinExistence type="predicted"/>
<name>H0HQ58_9HYPH</name>
<dbReference type="GO" id="GO:0046872">
    <property type="term" value="F:metal ion binding"/>
    <property type="evidence" value="ECO:0007669"/>
    <property type="project" value="UniProtKB-KW"/>
</dbReference>
<keyword evidence="5" id="KW-0460">Magnesium</keyword>